<dbReference type="SUPFAM" id="SSF110581">
    <property type="entry name" value="Indigoidine synthase A-like"/>
    <property type="match status" value="1"/>
</dbReference>
<protein>
    <submittedName>
        <fullName evidence="9">PfkB domain-containing protein</fullName>
    </submittedName>
</protein>
<dbReference type="GO" id="GO:0004730">
    <property type="term" value="F:pseudouridylate synthase activity"/>
    <property type="evidence" value="ECO:0007669"/>
    <property type="project" value="InterPro"/>
</dbReference>
<keyword evidence="4" id="KW-0456">Lyase</keyword>
<keyword evidence="3" id="KW-0464">Manganese</keyword>
<name>A0A0R3X0T5_HYDTA</name>
<keyword evidence="2" id="KW-0378">Hydrolase</keyword>
<reference evidence="7 8" key="2">
    <citation type="submission" date="2018-11" db="EMBL/GenBank/DDBJ databases">
        <authorList>
            <consortium name="Pathogen Informatics"/>
        </authorList>
    </citation>
    <scope>NUCLEOTIDE SEQUENCE [LARGE SCALE GENOMIC DNA]</scope>
</reference>
<feature type="domain" description="Carbohydrate kinase PfkB" evidence="6">
    <location>
        <begin position="411"/>
        <end position="685"/>
    </location>
</feature>
<dbReference type="PANTHER" id="PTHR42909">
    <property type="entry name" value="ZGC:136858"/>
    <property type="match status" value="1"/>
</dbReference>
<dbReference type="InterPro" id="IPR022830">
    <property type="entry name" value="Indigdn_synthA-like"/>
</dbReference>
<dbReference type="SUPFAM" id="SSF53613">
    <property type="entry name" value="Ribokinase-like"/>
    <property type="match status" value="1"/>
</dbReference>
<dbReference type="GO" id="GO:0005737">
    <property type="term" value="C:cytoplasm"/>
    <property type="evidence" value="ECO:0007669"/>
    <property type="project" value="TreeGrafter"/>
</dbReference>
<dbReference type="AlphaFoldDB" id="A0A0R3X0T5"/>
<keyword evidence="1" id="KW-0479">Metal-binding</keyword>
<evidence type="ECO:0000313" key="9">
    <source>
        <dbReference type="WBParaSite" id="TTAC_0000677001-mRNA-1"/>
    </source>
</evidence>
<dbReference type="Proteomes" id="UP000274429">
    <property type="component" value="Unassembled WGS sequence"/>
</dbReference>
<dbReference type="HAMAP" id="MF_01876">
    <property type="entry name" value="PsiMP_glycosidase"/>
    <property type="match status" value="1"/>
</dbReference>
<sequence>MLKLVQIMISSAHVRNEMFELSRQSMALVRGLTAAHRCHHQLTLKQIASSSPFVCISEEVQEALVNRRAVVALESTILTHGLPADRALRLGLDVEAEVRANGAVPATIAILDGHLRVGLTHLELDRLIDGASRGNARKAAIRDLPFALTCSDPSRVFGTTVSSTSFAAHLVGIRVFATGGTGGVHLGAEVSMDISSDLLTLESIPVAVVSAGIKSILDIPKTLELLESRGVTVASVTTDIFPAFFTRNSGVKSPGRVDSPEEAARLFATSLAIRPSSGMLLAVPIPEHMQAVGERVARAIEEAHKEAKQANITGSNVTPFMLERVRQLTDDASLEANIHLVLNNAKFAAQTAVKLIVQMSTLCSRNAPVKNPEIVIVGGANVDMAVKLRPEHLKTTKDIYPPASYLGTVEVLGGGGVGRNVADAVGRLSPSHIFLTAVSNDADGRNLLQSQPFIAWKTAPASKFSSHTAKYVGLLNSTGELLFGVADMDIHKQVTPEFVESELKKLSLSHTKVICADGNMDTKTLKKLISIARSQNVPFWYEPTDLHKCVRIIDAITRDQPIDTISPNLTELKAIYLRVTNKQLQINPTSHQSLVECASMIRRDLSTLASNWFVKMGKDGVVFVNKKEAFHFTSPVKDQASIASVSGAGDSSVGAMLYLRYMKKWPWKRAVLGGLKAAELSLACKYPVPDTLKPEIFENNGSLSIWAEKIRINTL</sequence>
<dbReference type="PANTHER" id="PTHR42909:SF1">
    <property type="entry name" value="CARBOHYDRATE KINASE PFKB DOMAIN-CONTAINING PROTEIN"/>
    <property type="match status" value="1"/>
</dbReference>
<keyword evidence="5" id="KW-0326">Glycosidase</keyword>
<organism evidence="9">
    <name type="scientific">Hydatigena taeniaeformis</name>
    <name type="common">Feline tapeworm</name>
    <name type="synonym">Taenia taeniaeformis</name>
    <dbReference type="NCBI Taxonomy" id="6205"/>
    <lineage>
        <taxon>Eukaryota</taxon>
        <taxon>Metazoa</taxon>
        <taxon>Spiralia</taxon>
        <taxon>Lophotrochozoa</taxon>
        <taxon>Platyhelminthes</taxon>
        <taxon>Cestoda</taxon>
        <taxon>Eucestoda</taxon>
        <taxon>Cyclophyllidea</taxon>
        <taxon>Taeniidae</taxon>
        <taxon>Hydatigera</taxon>
    </lineage>
</organism>
<evidence type="ECO:0000313" key="8">
    <source>
        <dbReference type="Proteomes" id="UP000274429"/>
    </source>
</evidence>
<evidence type="ECO:0000256" key="5">
    <source>
        <dbReference type="ARBA" id="ARBA00023295"/>
    </source>
</evidence>
<dbReference type="WBParaSite" id="TTAC_0000677001-mRNA-1">
    <property type="protein sequence ID" value="TTAC_0000677001-mRNA-1"/>
    <property type="gene ID" value="TTAC_0000677001"/>
</dbReference>
<dbReference type="InterPro" id="IPR011611">
    <property type="entry name" value="PfkB_dom"/>
</dbReference>
<evidence type="ECO:0000313" key="7">
    <source>
        <dbReference type="EMBL" id="VDM31016.1"/>
    </source>
</evidence>
<dbReference type="Pfam" id="PF04227">
    <property type="entry name" value="Indigoidine_A"/>
    <property type="match status" value="1"/>
</dbReference>
<dbReference type="GO" id="GO:0046872">
    <property type="term" value="F:metal ion binding"/>
    <property type="evidence" value="ECO:0007669"/>
    <property type="project" value="UniProtKB-KW"/>
</dbReference>
<evidence type="ECO:0000256" key="3">
    <source>
        <dbReference type="ARBA" id="ARBA00023211"/>
    </source>
</evidence>
<evidence type="ECO:0000256" key="4">
    <source>
        <dbReference type="ARBA" id="ARBA00023239"/>
    </source>
</evidence>
<gene>
    <name evidence="7" type="ORF">TTAC_LOCUS6755</name>
</gene>
<proteinExistence type="inferred from homology"/>
<dbReference type="GO" id="GO:0006796">
    <property type="term" value="P:phosphate-containing compound metabolic process"/>
    <property type="evidence" value="ECO:0007669"/>
    <property type="project" value="UniProtKB-ARBA"/>
</dbReference>
<dbReference type="STRING" id="6205.A0A0R3X0T5"/>
<dbReference type="EMBL" id="UYWX01020321">
    <property type="protein sequence ID" value="VDM31016.1"/>
    <property type="molecule type" value="Genomic_DNA"/>
</dbReference>
<dbReference type="GO" id="GO:0016798">
    <property type="term" value="F:hydrolase activity, acting on glycosyl bonds"/>
    <property type="evidence" value="ECO:0007669"/>
    <property type="project" value="UniProtKB-KW"/>
</dbReference>
<reference evidence="9" key="1">
    <citation type="submission" date="2017-02" db="UniProtKB">
        <authorList>
            <consortium name="WormBaseParasite"/>
        </authorList>
    </citation>
    <scope>IDENTIFICATION</scope>
</reference>
<evidence type="ECO:0000256" key="1">
    <source>
        <dbReference type="ARBA" id="ARBA00022723"/>
    </source>
</evidence>
<dbReference type="InterPro" id="IPR007342">
    <property type="entry name" value="PsuG"/>
</dbReference>
<dbReference type="InterPro" id="IPR029056">
    <property type="entry name" value="Ribokinase-like"/>
</dbReference>
<evidence type="ECO:0000256" key="2">
    <source>
        <dbReference type="ARBA" id="ARBA00022801"/>
    </source>
</evidence>
<dbReference type="Pfam" id="PF00294">
    <property type="entry name" value="PfkB"/>
    <property type="match status" value="1"/>
</dbReference>
<keyword evidence="8" id="KW-1185">Reference proteome</keyword>
<dbReference type="Gene3D" id="3.40.1790.10">
    <property type="entry name" value="Indigoidine synthase domain"/>
    <property type="match status" value="1"/>
</dbReference>
<dbReference type="OrthoDB" id="198885at2759"/>
<accession>A0A0R3X0T5</accession>
<evidence type="ECO:0000259" key="6">
    <source>
        <dbReference type="Pfam" id="PF00294"/>
    </source>
</evidence>
<dbReference type="Gene3D" id="3.40.1190.20">
    <property type="match status" value="1"/>
</dbReference>